<dbReference type="EMBL" id="JAHQIW010001301">
    <property type="protein sequence ID" value="KAJ1352088.1"/>
    <property type="molecule type" value="Genomic_DNA"/>
</dbReference>
<reference evidence="1" key="1">
    <citation type="submission" date="2021-06" db="EMBL/GenBank/DDBJ databases">
        <title>Parelaphostrongylus tenuis whole genome reference sequence.</title>
        <authorList>
            <person name="Garwood T.J."/>
            <person name="Larsen P.A."/>
            <person name="Fountain-Jones N.M."/>
            <person name="Garbe J.R."/>
            <person name="Macchietto M.G."/>
            <person name="Kania S.A."/>
            <person name="Gerhold R.W."/>
            <person name="Richards J.E."/>
            <person name="Wolf T.M."/>
        </authorList>
    </citation>
    <scope>NUCLEOTIDE SEQUENCE</scope>
    <source>
        <strain evidence="1">MNPRO001-30</strain>
        <tissue evidence="1">Meninges</tissue>
    </source>
</reference>
<dbReference type="Proteomes" id="UP001196413">
    <property type="component" value="Unassembled WGS sequence"/>
</dbReference>
<accession>A0AAD5M7R8</accession>
<name>A0AAD5M7R8_PARTN</name>
<evidence type="ECO:0000313" key="2">
    <source>
        <dbReference type="Proteomes" id="UP001196413"/>
    </source>
</evidence>
<evidence type="ECO:0000313" key="1">
    <source>
        <dbReference type="EMBL" id="KAJ1352088.1"/>
    </source>
</evidence>
<gene>
    <name evidence="1" type="ORF">KIN20_008279</name>
</gene>
<organism evidence="1 2">
    <name type="scientific">Parelaphostrongylus tenuis</name>
    <name type="common">Meningeal worm</name>
    <dbReference type="NCBI Taxonomy" id="148309"/>
    <lineage>
        <taxon>Eukaryota</taxon>
        <taxon>Metazoa</taxon>
        <taxon>Ecdysozoa</taxon>
        <taxon>Nematoda</taxon>
        <taxon>Chromadorea</taxon>
        <taxon>Rhabditida</taxon>
        <taxon>Rhabditina</taxon>
        <taxon>Rhabditomorpha</taxon>
        <taxon>Strongyloidea</taxon>
        <taxon>Metastrongylidae</taxon>
        <taxon>Parelaphostrongylus</taxon>
    </lineage>
</organism>
<dbReference type="AlphaFoldDB" id="A0AAD5M7R8"/>
<sequence>MLWKILSERLINIGSYNYSVSAFRHIRNKEYSVFFLHIDSDGDQKSELLTTEHFSLQSQFRMTTQEYLRGRLRNPDSLKNHSDSWDTELTETFLARRLESLRSVEMKRAFKEEIDRHRKYNLTDAGYGKCKVLNDFVKQFGMTSVTVFPAMTRRTDRLVLLVVVPCEDGYRVLFSTRIDD</sequence>
<comment type="caution">
    <text evidence="1">The sequence shown here is derived from an EMBL/GenBank/DDBJ whole genome shotgun (WGS) entry which is preliminary data.</text>
</comment>
<protein>
    <submittedName>
        <fullName evidence="1">Uncharacterized protein</fullName>
    </submittedName>
</protein>
<proteinExistence type="predicted"/>
<keyword evidence="2" id="KW-1185">Reference proteome</keyword>